<protein>
    <submittedName>
        <fullName evidence="1">Type III secretion system chaperone</fullName>
    </submittedName>
</protein>
<evidence type="ECO:0000313" key="1">
    <source>
        <dbReference type="EMBL" id="WZC49189.1"/>
    </source>
</evidence>
<name>A0ABZ2V5M5_9RHOB</name>
<dbReference type="Gene3D" id="3.30.1460.10">
    <property type="match status" value="1"/>
</dbReference>
<reference evidence="2" key="1">
    <citation type="submission" date="2024-04" db="EMBL/GenBank/DDBJ databases">
        <title>Phylogenomic analyses of a clade within the roseobacter group suggest taxonomic reassignments of species of the genera Aestuariivita, Citreicella, Loktanella, Nautella, Pelagibaca, Ruegeria, Thalassobius, Thiobacimonas and Tropicibacter, and the proposal o.</title>
        <authorList>
            <person name="Jeon C.O."/>
        </authorList>
    </citation>
    <scope>NUCLEOTIDE SEQUENCE [LARGE SCALE GENOMIC DNA]</scope>
    <source>
        <strain evidence="2">BS5-3</strain>
    </source>
</reference>
<organism evidence="1 2">
    <name type="scientific">Yoonia phaeophyticola</name>
    <dbReference type="NCBI Taxonomy" id="3137369"/>
    <lineage>
        <taxon>Bacteria</taxon>
        <taxon>Pseudomonadati</taxon>
        <taxon>Pseudomonadota</taxon>
        <taxon>Alphaproteobacteria</taxon>
        <taxon>Rhodobacterales</taxon>
        <taxon>Paracoccaceae</taxon>
        <taxon>Yoonia</taxon>
    </lineage>
</organism>
<sequence length="153" mass="16599">MTQAFRQTIAELWRRAELGTPLFAADGSTSLNFDDVTLQLTTSPNEEELLVNADIGPLTDGLAADADRLQKILGLGFAFLATHDVLVSLDRDRLVVSGSYPLRAQDMARLSDILSDVVSAAETLARLMDHHASMPVQDTEPAGYDPGVMIFQP</sequence>
<keyword evidence="2" id="KW-1185">Reference proteome</keyword>
<evidence type="ECO:0000313" key="2">
    <source>
        <dbReference type="Proteomes" id="UP001440612"/>
    </source>
</evidence>
<dbReference type="Pfam" id="PF05932">
    <property type="entry name" value="CesT"/>
    <property type="match status" value="1"/>
</dbReference>
<dbReference type="CDD" id="cd16364">
    <property type="entry name" value="T3SC_I-like"/>
    <property type="match status" value="1"/>
</dbReference>
<dbReference type="InterPro" id="IPR010261">
    <property type="entry name" value="Tir_chaperone"/>
</dbReference>
<dbReference type="RefSeq" id="WP_341367300.1">
    <property type="nucleotide sequence ID" value="NZ_CP150951.2"/>
</dbReference>
<gene>
    <name evidence="1" type="ORF">AABB29_00575</name>
</gene>
<dbReference type="EMBL" id="CP150951">
    <property type="protein sequence ID" value="WZC49189.1"/>
    <property type="molecule type" value="Genomic_DNA"/>
</dbReference>
<dbReference type="SUPFAM" id="SSF69635">
    <property type="entry name" value="Type III secretory system chaperone-like"/>
    <property type="match status" value="1"/>
</dbReference>
<proteinExistence type="predicted"/>
<dbReference type="Proteomes" id="UP001440612">
    <property type="component" value="Chromosome"/>
</dbReference>
<accession>A0ABZ2V5M5</accession>